<dbReference type="AlphaFoldDB" id="A0A0N0P2H8"/>
<comment type="caution">
    <text evidence="2">The sequence shown here is derived from an EMBL/GenBank/DDBJ whole genome shotgun (WGS) entry which is preliminary data.</text>
</comment>
<dbReference type="Proteomes" id="UP000038009">
    <property type="component" value="Unassembled WGS sequence"/>
</dbReference>
<feature type="region of interest" description="Disordered" evidence="1">
    <location>
        <begin position="388"/>
        <end position="412"/>
    </location>
</feature>
<dbReference type="EMBL" id="LJSK01000470">
    <property type="protein sequence ID" value="KPI82969.1"/>
    <property type="molecule type" value="Genomic_DNA"/>
</dbReference>
<dbReference type="VEuPathDB" id="TriTrypDB:Lsey_0470_0030"/>
<dbReference type="OrthoDB" id="273533at2759"/>
<evidence type="ECO:0000256" key="1">
    <source>
        <dbReference type="SAM" id="MobiDB-lite"/>
    </source>
</evidence>
<dbReference type="OMA" id="HVIYRYR"/>
<feature type="region of interest" description="Disordered" evidence="1">
    <location>
        <begin position="571"/>
        <end position="597"/>
    </location>
</feature>
<evidence type="ECO:0000313" key="2">
    <source>
        <dbReference type="EMBL" id="KPI82969.1"/>
    </source>
</evidence>
<name>A0A0N0P2H8_LEPSE</name>
<sequence length="765" mass="78251">MTASVSAIASAQTGHPITRVATLPSSNASTILLVCAGGSSVSVQLAPRWLTSSVDGGDASNGTAAVATGGLQHLRHNSLEPQAATAAEAGKGADALLAAVQQWCAHRQSESATLSDTYGCAFSSSTRPSASPAPALAAEQRSCLRAGEVTSLCVATLPGTDTSLAVVGSTVGTIAMFLIEGGRTLCKVTECALVKWSRGGITAQDAVIDVAISMDPAGRPEFVSAASAGCVVVVDVKLLCCGDDDDGGGMERRITRGEHDDEEDLSQRAPLRPTGGDDWSTSALRAKAIDALERPNAQLLRRSRSEVFVCTFAEANVVRILAPQRLQAAVAMDVALVVVLSDGTLRYVERVMEGGSVRLLAEHHRLRFAKGSTFITYASDSMHAAPSSTPGPSLYASRVTEQSSRSAGGAKEMDSRAFPHVIYRYRLSPYQVNVCRLSGIGSAQGGGPAVSSAPSSAEGVTLVNDAALYFSEKDAVCHVMVAGTQLVPMSRAVSRSSPHAALGSGMHSAVDLASSAAAGWTLGRMLQENGALSSSSIGGGVGSRALGWWAVVHNAVLPRFTFDRAALERQAFQQHQRNQQVQQQSSTQSSLGPSSAQSLSRIGESAAAYSADSGSPFTIHVQSNVMALPAALPSAASSLSMNAGRQVAAAASGLDGAGLYDALPASPAVSSPTGTGAHVAASNTSAGVGNGFAAAAMVAGVLVLSAGADVYVGDVSEVSANARSLPMLRPLRSFGAVVENISFGPYRDTRSVLVATGSCVVPVAL</sequence>
<reference evidence="2 3" key="1">
    <citation type="journal article" date="2015" name="PLoS Pathog.">
        <title>Leptomonas seymouri: Adaptations to the Dixenous Life Cycle Analyzed by Genome Sequencing, Transcriptome Profiling and Co-infection with Leishmania donovani.</title>
        <authorList>
            <person name="Kraeva N."/>
            <person name="Butenko A."/>
            <person name="Hlavacova J."/>
            <person name="Kostygov A."/>
            <person name="Myskova J."/>
            <person name="Grybchuk D."/>
            <person name="Lestinova T."/>
            <person name="Votypka J."/>
            <person name="Volf P."/>
            <person name="Opperdoes F."/>
            <person name="Flegontov P."/>
            <person name="Lukes J."/>
            <person name="Yurchenko V."/>
        </authorList>
    </citation>
    <scope>NUCLEOTIDE SEQUENCE [LARGE SCALE GENOMIC DNA]</scope>
    <source>
        <strain evidence="2 3">ATCC 30220</strain>
    </source>
</reference>
<organism evidence="2 3">
    <name type="scientific">Leptomonas seymouri</name>
    <dbReference type="NCBI Taxonomy" id="5684"/>
    <lineage>
        <taxon>Eukaryota</taxon>
        <taxon>Discoba</taxon>
        <taxon>Euglenozoa</taxon>
        <taxon>Kinetoplastea</taxon>
        <taxon>Metakinetoplastina</taxon>
        <taxon>Trypanosomatida</taxon>
        <taxon>Trypanosomatidae</taxon>
        <taxon>Leishmaniinae</taxon>
        <taxon>Leptomonas</taxon>
    </lineage>
</organism>
<gene>
    <name evidence="2" type="ORF">ABL78_8014</name>
</gene>
<accession>A0A0N0P2H8</accession>
<feature type="region of interest" description="Disordered" evidence="1">
    <location>
        <begin position="251"/>
        <end position="276"/>
    </location>
</feature>
<protein>
    <submittedName>
        <fullName evidence="2">Uncharacterized protein</fullName>
    </submittedName>
</protein>
<proteinExistence type="predicted"/>
<keyword evidence="3" id="KW-1185">Reference proteome</keyword>
<evidence type="ECO:0000313" key="3">
    <source>
        <dbReference type="Proteomes" id="UP000038009"/>
    </source>
</evidence>